<dbReference type="GO" id="GO:0000160">
    <property type="term" value="P:phosphorelay signal transduction system"/>
    <property type="evidence" value="ECO:0007669"/>
    <property type="project" value="UniProtKB-KW"/>
</dbReference>
<dbReference type="AlphaFoldDB" id="A0A9X2DAV7"/>
<organism evidence="9 10">
    <name type="scientific">Nocardioides bruguierae</name>
    <dbReference type="NCBI Taxonomy" id="2945102"/>
    <lineage>
        <taxon>Bacteria</taxon>
        <taxon>Bacillati</taxon>
        <taxon>Actinomycetota</taxon>
        <taxon>Actinomycetes</taxon>
        <taxon>Propionibacteriales</taxon>
        <taxon>Nocardioidaceae</taxon>
        <taxon>Nocardioides</taxon>
    </lineage>
</organism>
<evidence type="ECO:0000259" key="8">
    <source>
        <dbReference type="PROSITE" id="PS50109"/>
    </source>
</evidence>
<dbReference type="Pfam" id="PF13589">
    <property type="entry name" value="HATPase_c_3"/>
    <property type="match status" value="1"/>
</dbReference>
<dbReference type="InterPro" id="IPR003594">
    <property type="entry name" value="HATPase_dom"/>
</dbReference>
<evidence type="ECO:0000256" key="3">
    <source>
        <dbReference type="ARBA" id="ARBA00022741"/>
    </source>
</evidence>
<feature type="domain" description="Histidine kinase" evidence="8">
    <location>
        <begin position="470"/>
        <end position="684"/>
    </location>
</feature>
<dbReference type="SMART" id="SM00387">
    <property type="entry name" value="HATPase_c"/>
    <property type="match status" value="1"/>
</dbReference>
<dbReference type="Proteomes" id="UP001139485">
    <property type="component" value="Unassembled WGS sequence"/>
</dbReference>
<keyword evidence="4" id="KW-0418">Kinase</keyword>
<dbReference type="InterPro" id="IPR036890">
    <property type="entry name" value="HATPase_C_sf"/>
</dbReference>
<dbReference type="PANTHER" id="PTHR43065:SF10">
    <property type="entry name" value="PEROXIDE STRESS-ACTIVATED HISTIDINE KINASE MAK3"/>
    <property type="match status" value="1"/>
</dbReference>
<keyword evidence="10" id="KW-1185">Reference proteome</keyword>
<keyword evidence="5 9" id="KW-0067">ATP-binding</keyword>
<evidence type="ECO:0000256" key="1">
    <source>
        <dbReference type="ARBA" id="ARBA00022553"/>
    </source>
</evidence>
<proteinExistence type="predicted"/>
<dbReference type="SUPFAM" id="SSF55874">
    <property type="entry name" value="ATPase domain of HSP90 chaperone/DNA topoisomerase II/histidine kinase"/>
    <property type="match status" value="2"/>
</dbReference>
<evidence type="ECO:0000256" key="2">
    <source>
        <dbReference type="ARBA" id="ARBA00022679"/>
    </source>
</evidence>
<dbReference type="PANTHER" id="PTHR43065">
    <property type="entry name" value="SENSOR HISTIDINE KINASE"/>
    <property type="match status" value="1"/>
</dbReference>
<dbReference type="Gene3D" id="3.30.565.10">
    <property type="entry name" value="Histidine kinase-like ATPase, C-terminal domain"/>
    <property type="match status" value="2"/>
</dbReference>
<sequence>MPEAHEVAPSMTLKPSARLQRFLGSELIADPNLAVLEFVKNAYDAGAKNVMVRFFLSGEPTSLSIADDGIGMDEDSFRFNWLRPGFSQKSITYRGDGPSLPRSGAAAKLATSRRPAGEKGLGRLSAGRLGKILTVWTRPSKTSQWLRVEFDWSRFDDMYRAMDEISIPFEYRDSAPSEAFEQGTLIEISDLSQSWVGKIPGRPAPGRPRTRLGRLKQDLSFLIRAQAGKDKKFHLELDADVVAETGDVGVITAESSRLDTAQYVYRFKITAQPVPGDELYNVNVARTIQRSAEATTATGRPTLEELEPTTDKGLSASKWPGPVTGFFLYTPPPAGRRAQDIDLASTGVLLYRDDVLVEPYGLPGNDWLGVEARKASRQGHAAIQPSTFSGEVQVGRTTNPSLVDMSNRLGLLDNDASAEFVRLLRHEFDFFEEIIYTEVLIEGNWQGSREKKAAQQAELGERFAQLRLKALAHRAGQPLQAMGFDVVGLQLLADDVSIPPGVRAKLKSHADKIETNVERLARVVRELSTVPALDSSEFDIALLIDQVVSDSNSLAEQHEVQLATEGNTEALVFAARALVQEVLLELVTNAIEAAHNTNRVGTVTVQLSRTSPTHVEVRVRDDGSGFGEQSSSVHDLSLIQSTKGRPAEGLVTAENSIVATRGALWVESTSSSGTCFVVQIPTGASPAPGKR</sequence>
<evidence type="ECO:0000256" key="6">
    <source>
        <dbReference type="ARBA" id="ARBA00023012"/>
    </source>
</evidence>
<dbReference type="Pfam" id="PF02518">
    <property type="entry name" value="HATPase_c"/>
    <property type="match status" value="1"/>
</dbReference>
<dbReference type="GO" id="GO:0005524">
    <property type="term" value="F:ATP binding"/>
    <property type="evidence" value="ECO:0007669"/>
    <property type="project" value="UniProtKB-KW"/>
</dbReference>
<evidence type="ECO:0000256" key="7">
    <source>
        <dbReference type="SAM" id="MobiDB-lite"/>
    </source>
</evidence>
<keyword evidence="2" id="KW-0808">Transferase</keyword>
<keyword evidence="6" id="KW-0902">Two-component regulatory system</keyword>
<dbReference type="InterPro" id="IPR005467">
    <property type="entry name" value="His_kinase_dom"/>
</dbReference>
<comment type="caution">
    <text evidence="9">The sequence shown here is derived from an EMBL/GenBank/DDBJ whole genome shotgun (WGS) entry which is preliminary data.</text>
</comment>
<reference evidence="9" key="1">
    <citation type="submission" date="2022-05" db="EMBL/GenBank/DDBJ databases">
        <authorList>
            <person name="Tuo L."/>
        </authorList>
    </citation>
    <scope>NUCLEOTIDE SEQUENCE</scope>
    <source>
        <strain evidence="9">BSK12Z-4</strain>
    </source>
</reference>
<gene>
    <name evidence="9" type="ORF">M8330_19815</name>
</gene>
<dbReference type="GO" id="GO:0016301">
    <property type="term" value="F:kinase activity"/>
    <property type="evidence" value="ECO:0007669"/>
    <property type="project" value="UniProtKB-KW"/>
</dbReference>
<evidence type="ECO:0000313" key="10">
    <source>
        <dbReference type="Proteomes" id="UP001139485"/>
    </source>
</evidence>
<dbReference type="PROSITE" id="PS50109">
    <property type="entry name" value="HIS_KIN"/>
    <property type="match status" value="1"/>
</dbReference>
<protein>
    <submittedName>
        <fullName evidence="9">ATP-binding protein</fullName>
    </submittedName>
</protein>
<dbReference type="RefSeq" id="WP_250828749.1">
    <property type="nucleotide sequence ID" value="NZ_JAMOIL010000038.1"/>
</dbReference>
<evidence type="ECO:0000256" key="4">
    <source>
        <dbReference type="ARBA" id="ARBA00022777"/>
    </source>
</evidence>
<keyword evidence="1" id="KW-0597">Phosphoprotein</keyword>
<accession>A0A9X2DAV7</accession>
<evidence type="ECO:0000313" key="9">
    <source>
        <dbReference type="EMBL" id="MCM0622541.1"/>
    </source>
</evidence>
<evidence type="ECO:0000256" key="5">
    <source>
        <dbReference type="ARBA" id="ARBA00022840"/>
    </source>
</evidence>
<keyword evidence="3" id="KW-0547">Nucleotide-binding</keyword>
<feature type="region of interest" description="Disordered" evidence="7">
    <location>
        <begin position="293"/>
        <end position="315"/>
    </location>
</feature>
<name>A0A9X2DAV7_9ACTN</name>
<dbReference type="EMBL" id="JAMOIL010000038">
    <property type="protein sequence ID" value="MCM0622541.1"/>
    <property type="molecule type" value="Genomic_DNA"/>
</dbReference>